<dbReference type="STRING" id="6186.A0A183K3Z8"/>
<organism evidence="4">
    <name type="scientific">Schistosoma curassoni</name>
    <dbReference type="NCBI Taxonomy" id="6186"/>
    <lineage>
        <taxon>Eukaryota</taxon>
        <taxon>Metazoa</taxon>
        <taxon>Spiralia</taxon>
        <taxon>Lophotrochozoa</taxon>
        <taxon>Platyhelminthes</taxon>
        <taxon>Trematoda</taxon>
        <taxon>Digenea</taxon>
        <taxon>Strigeidida</taxon>
        <taxon>Schistosomatoidea</taxon>
        <taxon>Schistosomatidae</taxon>
        <taxon>Schistosoma</taxon>
    </lineage>
</organism>
<evidence type="ECO:0000313" key="4">
    <source>
        <dbReference type="WBParaSite" id="SCUD_0000971601-mRNA-1"/>
    </source>
</evidence>
<accession>A0A183K3Z8</accession>
<dbReference type="AlphaFoldDB" id="A0A183K3Z8"/>
<feature type="region of interest" description="Disordered" evidence="1">
    <location>
        <begin position="407"/>
        <end position="436"/>
    </location>
</feature>
<feature type="compositionally biased region" description="Acidic residues" evidence="1">
    <location>
        <begin position="310"/>
        <end position="320"/>
    </location>
</feature>
<feature type="compositionally biased region" description="Basic and acidic residues" evidence="1">
    <location>
        <begin position="321"/>
        <end position="331"/>
    </location>
</feature>
<dbReference type="WBParaSite" id="SCUD_0000971601-mRNA-1">
    <property type="protein sequence ID" value="SCUD_0000971601-mRNA-1"/>
    <property type="gene ID" value="SCUD_0000971601"/>
</dbReference>
<sequence length="436" mass="49448">MVRLMNITKRGNQAFDTALQSAKDVIATVEANLIEHNQSQEQNLEENHEQNDLNYPSLDLDPMKPIQHNSGIPLSRAGSYRLKRHKKHHSNKHKHENDKMHSIEMKNIEYTVKLIQFDIGIIITTAITPVKRTDCKLWTGNDIDKSLTLQIPQVNVDCSFSQQINNDKSILNNKFPSPTMTTTSENSLHVPNLNYYTNRIDNDISSECDSIEGESRTTRSSSEASNYVILPTFNILKPQTEPLTIPLNKLMSNTTVMDDYFGHYKMTPKQSPSLYNEKRYSMERLNESQHIHEIKSNLFNQFRDPKMNQYDDDNADDDDHDHDGGDGDHSKPLSYDAKNATFSRTSENCESSKKIVRRRTLPGFLTQPPLDLSKYSNLTTLQENGITRVSFLGYGVAKLVPNPPPLSGIRIDSSPKDSPDGVLSSSHNNNSNDKTI</sequence>
<name>A0A183K3Z8_9TREM</name>
<reference evidence="4" key="1">
    <citation type="submission" date="2016-06" db="UniProtKB">
        <authorList>
            <consortium name="WormBaseParasite"/>
        </authorList>
    </citation>
    <scope>IDENTIFICATION</scope>
</reference>
<evidence type="ECO:0000313" key="2">
    <source>
        <dbReference type="EMBL" id="VDP36782.1"/>
    </source>
</evidence>
<proteinExistence type="predicted"/>
<evidence type="ECO:0000313" key="3">
    <source>
        <dbReference type="Proteomes" id="UP000279833"/>
    </source>
</evidence>
<keyword evidence="3" id="KW-1185">Reference proteome</keyword>
<evidence type="ECO:0000256" key="1">
    <source>
        <dbReference type="SAM" id="MobiDB-lite"/>
    </source>
</evidence>
<reference evidence="2 3" key="2">
    <citation type="submission" date="2018-11" db="EMBL/GenBank/DDBJ databases">
        <authorList>
            <consortium name="Pathogen Informatics"/>
        </authorList>
    </citation>
    <scope>NUCLEOTIDE SEQUENCE [LARGE SCALE GENOMIC DNA]</scope>
    <source>
        <strain evidence="2">Dakar</strain>
        <strain evidence="3">Dakar, Senegal</strain>
    </source>
</reference>
<feature type="compositionally biased region" description="Polar residues" evidence="1">
    <location>
        <begin position="423"/>
        <end position="436"/>
    </location>
</feature>
<feature type="region of interest" description="Disordered" evidence="1">
    <location>
        <begin position="302"/>
        <end position="350"/>
    </location>
</feature>
<dbReference type="EMBL" id="UZAK01033381">
    <property type="protein sequence ID" value="VDP36782.1"/>
    <property type="molecule type" value="Genomic_DNA"/>
</dbReference>
<protein>
    <submittedName>
        <fullName evidence="4">PDE4_UCR domain-containing protein</fullName>
    </submittedName>
</protein>
<gene>
    <name evidence="2" type="ORF">SCUD_LOCUS9716</name>
</gene>
<dbReference type="Proteomes" id="UP000279833">
    <property type="component" value="Unassembled WGS sequence"/>
</dbReference>
<feature type="compositionally biased region" description="Polar residues" evidence="1">
    <location>
        <begin position="340"/>
        <end position="349"/>
    </location>
</feature>